<feature type="compositionally biased region" description="Basic residues" evidence="1">
    <location>
        <begin position="7"/>
        <end position="17"/>
    </location>
</feature>
<feature type="domain" description="M23ase beta-sheet core" evidence="2">
    <location>
        <begin position="130"/>
        <end position="225"/>
    </location>
</feature>
<dbReference type="SUPFAM" id="SSF51261">
    <property type="entry name" value="Duplicated hybrid motif"/>
    <property type="match status" value="1"/>
</dbReference>
<accession>D7WEP6</accession>
<dbReference type="Proteomes" id="UP000004208">
    <property type="component" value="Unassembled WGS sequence"/>
</dbReference>
<gene>
    <name evidence="3" type="ORF">HMPREF0291_12129</name>
</gene>
<dbReference type="HOGENOM" id="CLU_029425_3_3_11"/>
<dbReference type="InterPro" id="IPR050570">
    <property type="entry name" value="Cell_wall_metabolism_enzyme"/>
</dbReference>
<protein>
    <submittedName>
        <fullName evidence="3">Peptidase, M23 family</fullName>
    </submittedName>
</protein>
<keyword evidence="4" id="KW-1185">Reference proteome</keyword>
<organism evidence="3 4">
    <name type="scientific">Corynebacterium genitalium ATCC 33030</name>
    <dbReference type="NCBI Taxonomy" id="585529"/>
    <lineage>
        <taxon>Bacteria</taxon>
        <taxon>Bacillati</taxon>
        <taxon>Actinomycetota</taxon>
        <taxon>Actinomycetes</taxon>
        <taxon>Mycobacteriales</taxon>
        <taxon>Corynebacteriaceae</taxon>
        <taxon>Corynebacterium</taxon>
    </lineage>
</organism>
<dbReference type="CDD" id="cd12797">
    <property type="entry name" value="M23_peptidase"/>
    <property type="match status" value="1"/>
</dbReference>
<dbReference type="STRING" id="585529.HMPREF0291_12129"/>
<reference evidence="3" key="1">
    <citation type="submission" date="2010-06" db="EMBL/GenBank/DDBJ databases">
        <authorList>
            <person name="Muzny D."/>
            <person name="Qin X."/>
            <person name="Buhay C."/>
            <person name="Dugan-Rocha S."/>
            <person name="Ding Y."/>
            <person name="Chen G."/>
            <person name="Hawes A."/>
            <person name="Holder M."/>
            <person name="Jhangiani S."/>
            <person name="Johnson A."/>
            <person name="Khan Z."/>
            <person name="Li Z."/>
            <person name="Liu W."/>
            <person name="Liu X."/>
            <person name="Perez L."/>
            <person name="Shen H."/>
            <person name="Wang Q."/>
            <person name="Watt J."/>
            <person name="Xi L."/>
            <person name="Xin Y."/>
            <person name="Zhou J."/>
            <person name="Deng J."/>
            <person name="Jiang H."/>
            <person name="Liu Y."/>
            <person name="Qu J."/>
            <person name="Song X.-Z."/>
            <person name="Zhang L."/>
            <person name="Villasana D."/>
            <person name="Johnson A."/>
            <person name="Liu J."/>
            <person name="Liyanage D."/>
            <person name="Lorensuhewa L."/>
            <person name="Robinson T."/>
            <person name="Song A."/>
            <person name="Song B.-B."/>
            <person name="Dinh H."/>
            <person name="Thornton R."/>
            <person name="Coyle M."/>
            <person name="Francisco L."/>
            <person name="Jackson L."/>
            <person name="Javaid M."/>
            <person name="Korchina V."/>
            <person name="Kovar C."/>
            <person name="Mata R."/>
            <person name="Mathew T."/>
            <person name="Ngo R."/>
            <person name="Nguyen L."/>
            <person name="Nguyen N."/>
            <person name="Okwuonu G."/>
            <person name="Ongeri F."/>
            <person name="Pham C."/>
            <person name="Simmons D."/>
            <person name="Wilczek-Boney K."/>
            <person name="Hale W."/>
            <person name="Jakkamsetti A."/>
            <person name="Pham P."/>
            <person name="Ruth R."/>
            <person name="San Lucas F."/>
            <person name="Warren J."/>
            <person name="Zhang J."/>
            <person name="Zhao Z."/>
            <person name="Zhou C."/>
            <person name="Zhu D."/>
            <person name="Lee S."/>
            <person name="Bess C."/>
            <person name="Blankenburg K."/>
            <person name="Forbes L."/>
            <person name="Fu Q."/>
            <person name="Gubbala S."/>
            <person name="Hirani K."/>
            <person name="Jayaseelan J.C."/>
            <person name="Lara F."/>
            <person name="Munidasa M."/>
            <person name="Palculict T."/>
            <person name="Patil S."/>
            <person name="Pu L.-L."/>
            <person name="Saada N."/>
            <person name="Tang L."/>
            <person name="Weissenberger G."/>
            <person name="Zhu Y."/>
            <person name="Hemphill L."/>
            <person name="Shang Y."/>
            <person name="Youmans B."/>
            <person name="Ayvaz T."/>
            <person name="Ross M."/>
            <person name="Santibanez J."/>
            <person name="Aqrawi P."/>
            <person name="Gross S."/>
            <person name="Joshi V."/>
            <person name="Fowler G."/>
            <person name="Nazareth L."/>
            <person name="Reid J."/>
            <person name="Worley K."/>
            <person name="Petrosino J."/>
            <person name="Highlander S."/>
            <person name="Gibbs R."/>
        </authorList>
    </citation>
    <scope>NUCLEOTIDE SEQUENCE [LARGE SCALE GENOMIC DNA]</scope>
    <source>
        <strain evidence="3">ATCC 33030</strain>
    </source>
</reference>
<dbReference type="PANTHER" id="PTHR21666:SF270">
    <property type="entry name" value="MUREIN HYDROLASE ACTIVATOR ENVC"/>
    <property type="match status" value="1"/>
</dbReference>
<dbReference type="eggNOG" id="COG0739">
    <property type="taxonomic scope" value="Bacteria"/>
</dbReference>
<feature type="region of interest" description="Disordered" evidence="1">
    <location>
        <begin position="1"/>
        <end position="21"/>
    </location>
</feature>
<dbReference type="Pfam" id="PF01551">
    <property type="entry name" value="Peptidase_M23"/>
    <property type="match status" value="1"/>
</dbReference>
<dbReference type="AlphaFoldDB" id="D7WEP6"/>
<dbReference type="EMBL" id="ACLJ02000003">
    <property type="protein sequence ID" value="EFK54471.1"/>
    <property type="molecule type" value="Genomic_DNA"/>
</dbReference>
<dbReference type="RefSeq" id="WP_005291376.1">
    <property type="nucleotide sequence ID" value="NZ_CM000961.1"/>
</dbReference>
<dbReference type="Gene3D" id="2.70.70.10">
    <property type="entry name" value="Glucose Permease (Domain IIA)"/>
    <property type="match status" value="1"/>
</dbReference>
<evidence type="ECO:0000313" key="3">
    <source>
        <dbReference type="EMBL" id="EFK54471.1"/>
    </source>
</evidence>
<dbReference type="PANTHER" id="PTHR21666">
    <property type="entry name" value="PEPTIDASE-RELATED"/>
    <property type="match status" value="1"/>
</dbReference>
<sequence>MNSSSARRTHGKHRKQTPNKGRVALVALTTGAVTTGGASVATAANNDRLADAQTAFDGIAPAEEAAPQEAPQILAISEYKPVDNLSEQLGKAVEFAQERKAADEAARTPKSMKPAEGTFTSGFGMRWGAMHNGIDIANAVGTPIIAVADAVVIDSGPAQGYGNWIRLRHDDGTVSVYGHMETLDVAVGERVKAGQKIAGMGSRGFSTGSHLHFEVHPDGTTPVDPVPWLAARGITV</sequence>
<dbReference type="InterPro" id="IPR016047">
    <property type="entry name" value="M23ase_b-sheet_dom"/>
</dbReference>
<evidence type="ECO:0000259" key="2">
    <source>
        <dbReference type="Pfam" id="PF01551"/>
    </source>
</evidence>
<evidence type="ECO:0000256" key="1">
    <source>
        <dbReference type="SAM" id="MobiDB-lite"/>
    </source>
</evidence>
<proteinExistence type="predicted"/>
<dbReference type="OrthoDB" id="1099523at2"/>
<dbReference type="GO" id="GO:0004222">
    <property type="term" value="F:metalloendopeptidase activity"/>
    <property type="evidence" value="ECO:0007669"/>
    <property type="project" value="TreeGrafter"/>
</dbReference>
<dbReference type="InterPro" id="IPR011055">
    <property type="entry name" value="Dup_hybrid_motif"/>
</dbReference>
<name>D7WEP6_9CORY</name>
<evidence type="ECO:0000313" key="4">
    <source>
        <dbReference type="Proteomes" id="UP000004208"/>
    </source>
</evidence>
<comment type="caution">
    <text evidence="3">The sequence shown here is derived from an EMBL/GenBank/DDBJ whole genome shotgun (WGS) entry which is preliminary data.</text>
</comment>